<evidence type="ECO:0000313" key="2">
    <source>
        <dbReference type="EMBL" id="MDQ0104113.1"/>
    </source>
</evidence>
<name>A0ABT9TTF9_PAENI</name>
<organism evidence="2 3">
    <name type="scientific">Paenarthrobacter nicotinovorans</name>
    <name type="common">Arthrobacter nicotinovorans</name>
    <dbReference type="NCBI Taxonomy" id="29320"/>
    <lineage>
        <taxon>Bacteria</taxon>
        <taxon>Bacillati</taxon>
        <taxon>Actinomycetota</taxon>
        <taxon>Actinomycetes</taxon>
        <taxon>Micrococcales</taxon>
        <taxon>Micrococcaceae</taxon>
        <taxon>Paenarthrobacter</taxon>
    </lineage>
</organism>
<dbReference type="InterPro" id="IPR024559">
    <property type="entry name" value="DUF3846"/>
</dbReference>
<evidence type="ECO:0000259" key="1">
    <source>
        <dbReference type="Pfam" id="PF12957"/>
    </source>
</evidence>
<comment type="caution">
    <text evidence="2">The sequence shown here is derived from an EMBL/GenBank/DDBJ whole genome shotgun (WGS) entry which is preliminary data.</text>
</comment>
<reference evidence="2 3" key="1">
    <citation type="submission" date="2023-07" db="EMBL/GenBank/DDBJ databases">
        <title>Sorghum-associated microbial communities from plants grown in Nebraska, USA.</title>
        <authorList>
            <person name="Schachtman D."/>
        </authorList>
    </citation>
    <scope>NUCLEOTIDE SEQUENCE [LARGE SCALE GENOMIC DNA]</scope>
    <source>
        <strain evidence="2 3">CC523</strain>
    </source>
</reference>
<dbReference type="Pfam" id="PF12957">
    <property type="entry name" value="DUF3846"/>
    <property type="match status" value="1"/>
</dbReference>
<sequence>MENQILPKIVALIVPARLGERVRLEEIGQTVEACQSIVEGNVEAIDGQGWHVLLNDQAIHIPLPLNPRAEVLMREAGTSLEDTVSGNAVFLGHGSGGLEKDVPDYLVGLAERLFEVRLAA</sequence>
<dbReference type="RefSeq" id="WP_306879342.1">
    <property type="nucleotide sequence ID" value="NZ_JAUSSW010000013.1"/>
</dbReference>
<keyword evidence="3" id="KW-1185">Reference proteome</keyword>
<protein>
    <recommendedName>
        <fullName evidence="1">DUF3846 domain-containing protein</fullName>
    </recommendedName>
</protein>
<accession>A0ABT9TTF9</accession>
<gene>
    <name evidence="2" type="ORF">J2T10_003786</name>
</gene>
<evidence type="ECO:0000313" key="3">
    <source>
        <dbReference type="Proteomes" id="UP001244563"/>
    </source>
</evidence>
<feature type="domain" description="DUF3846" evidence="1">
    <location>
        <begin position="13"/>
        <end position="110"/>
    </location>
</feature>
<proteinExistence type="predicted"/>
<dbReference type="Proteomes" id="UP001244563">
    <property type="component" value="Unassembled WGS sequence"/>
</dbReference>
<dbReference type="EMBL" id="JAUSSW010000013">
    <property type="protein sequence ID" value="MDQ0104113.1"/>
    <property type="molecule type" value="Genomic_DNA"/>
</dbReference>